<feature type="region of interest" description="Disordered" evidence="1">
    <location>
        <begin position="1"/>
        <end position="22"/>
    </location>
</feature>
<name>A0ABW3Z4Y6_9HYPH</name>
<proteinExistence type="predicted"/>
<dbReference type="RefSeq" id="WP_378774536.1">
    <property type="nucleotide sequence ID" value="NZ_JBHTMX010000022.1"/>
</dbReference>
<comment type="caution">
    <text evidence="2">The sequence shown here is derived from an EMBL/GenBank/DDBJ whole genome shotgun (WGS) entry which is preliminary data.</text>
</comment>
<dbReference type="EMBL" id="JBHTMX010000022">
    <property type="protein sequence ID" value="MFD1331333.1"/>
    <property type="molecule type" value="Genomic_DNA"/>
</dbReference>
<sequence length="197" mass="21951">LPAPTPRAPQPGQGKQAEHGDWPCIQPRVGALSYGQMWAGPSLDAALTAWRDDALVREAVPVLVARRTKPEEAEAALARFVREAGADKNARLTLLFAGVFTEINASRTAVVAGIERYARKQRDLSERIKTESLQLASERKDMATQMSPEFQKKEETLTWDTRIYDERAQALTYVCESPVLLEQLAFERGRAIQALMD</sequence>
<evidence type="ECO:0000313" key="3">
    <source>
        <dbReference type="Proteomes" id="UP001597171"/>
    </source>
</evidence>
<keyword evidence="3" id="KW-1185">Reference proteome</keyword>
<accession>A0ABW3Z4Y6</accession>
<reference evidence="3" key="1">
    <citation type="journal article" date="2019" name="Int. J. Syst. Evol. Microbiol.">
        <title>The Global Catalogue of Microorganisms (GCM) 10K type strain sequencing project: providing services to taxonomists for standard genome sequencing and annotation.</title>
        <authorList>
            <consortium name="The Broad Institute Genomics Platform"/>
            <consortium name="The Broad Institute Genome Sequencing Center for Infectious Disease"/>
            <person name="Wu L."/>
            <person name="Ma J."/>
        </authorList>
    </citation>
    <scope>NUCLEOTIDE SEQUENCE [LARGE SCALE GENOMIC DNA]</scope>
    <source>
        <strain evidence="3">CCUG 61696</strain>
    </source>
</reference>
<protein>
    <submittedName>
        <fullName evidence="2">Uncharacterized protein</fullName>
    </submittedName>
</protein>
<evidence type="ECO:0000313" key="2">
    <source>
        <dbReference type="EMBL" id="MFD1331333.1"/>
    </source>
</evidence>
<dbReference type="Proteomes" id="UP001597171">
    <property type="component" value="Unassembled WGS sequence"/>
</dbReference>
<organism evidence="2 3">
    <name type="scientific">Methylopila musalis</name>
    <dbReference type="NCBI Taxonomy" id="1134781"/>
    <lineage>
        <taxon>Bacteria</taxon>
        <taxon>Pseudomonadati</taxon>
        <taxon>Pseudomonadota</taxon>
        <taxon>Alphaproteobacteria</taxon>
        <taxon>Hyphomicrobiales</taxon>
        <taxon>Methylopilaceae</taxon>
        <taxon>Methylopila</taxon>
    </lineage>
</organism>
<gene>
    <name evidence="2" type="ORF">ACFQ4O_04910</name>
</gene>
<feature type="non-terminal residue" evidence="2">
    <location>
        <position position="1"/>
    </location>
</feature>
<evidence type="ECO:0000256" key="1">
    <source>
        <dbReference type="SAM" id="MobiDB-lite"/>
    </source>
</evidence>